<dbReference type="RefSeq" id="XP_043134337.1">
    <property type="nucleotide sequence ID" value="XM_043275338.1"/>
</dbReference>
<proteinExistence type="predicted"/>
<evidence type="ECO:0000313" key="2">
    <source>
        <dbReference type="EMBL" id="BCR85815.1"/>
    </source>
</evidence>
<sequence>MRQNNTFLRLCIGLLLSICLLASLIQASPLPQDVSGPTQALEARGKIKENLKTLFKPAKKGKCKNPQNELQTTSTSNLENLWNSIQSKTQTGHADSWALDPNKPQRFAPTEFFGCTIVTIMSSRAVVIGHFAEENHREKILTNEETVENTIIERLEDKLNGKPWTTDAVAYILYKPQGPSAPPGIKMIQDTLKEMNLPAANIHTETYRATGGALADTRGPKGKIVVDWTKRIGGGNRITYYMQDDTPVWHRDYDEDGNACDAQAPAEEECG</sequence>
<dbReference type="GeneID" id="66980174"/>
<reference evidence="2" key="1">
    <citation type="submission" date="2021-01" db="EMBL/GenBank/DDBJ databases">
        <authorList>
            <consortium name="Aspergillus chevalieri M1 genome sequencing consortium"/>
            <person name="Kazuki M."/>
            <person name="Futagami T."/>
        </authorList>
    </citation>
    <scope>NUCLEOTIDE SEQUENCE</scope>
    <source>
        <strain evidence="2">M1</strain>
    </source>
</reference>
<feature type="signal peptide" evidence="1">
    <location>
        <begin position="1"/>
        <end position="27"/>
    </location>
</feature>
<name>A0A7R7VJJ1_ASPCH</name>
<dbReference type="Proteomes" id="UP000637239">
    <property type="component" value="Chromosome 2"/>
</dbReference>
<evidence type="ECO:0000256" key="1">
    <source>
        <dbReference type="SAM" id="SignalP"/>
    </source>
</evidence>
<dbReference type="EMBL" id="AP024417">
    <property type="protein sequence ID" value="BCR85815.1"/>
    <property type="molecule type" value="Genomic_DNA"/>
</dbReference>
<accession>A0A7R7VJJ1</accession>
<dbReference type="AlphaFoldDB" id="A0A7R7VJJ1"/>
<reference evidence="2" key="2">
    <citation type="submission" date="2021-02" db="EMBL/GenBank/DDBJ databases">
        <title>Aspergillus chevalieri M1 genome sequence.</title>
        <authorList>
            <person name="Kadooka C."/>
            <person name="Mori K."/>
            <person name="Futagami T."/>
        </authorList>
    </citation>
    <scope>NUCLEOTIDE SEQUENCE</scope>
    <source>
        <strain evidence="2">M1</strain>
    </source>
</reference>
<keyword evidence="3" id="KW-1185">Reference proteome</keyword>
<protein>
    <submittedName>
        <fullName evidence="2">Uncharacterized protein</fullName>
    </submittedName>
</protein>
<evidence type="ECO:0000313" key="3">
    <source>
        <dbReference type="Proteomes" id="UP000637239"/>
    </source>
</evidence>
<feature type="chain" id="PRO_5031529100" evidence="1">
    <location>
        <begin position="28"/>
        <end position="271"/>
    </location>
</feature>
<dbReference type="KEGG" id="ache:ACHE_21273S"/>
<gene>
    <name evidence="2" type="ORF">ACHE_21273S</name>
</gene>
<keyword evidence="1" id="KW-0732">Signal</keyword>
<organism evidence="2 3">
    <name type="scientific">Aspergillus chevalieri</name>
    <name type="common">Eurotium chevalieri</name>
    <dbReference type="NCBI Taxonomy" id="182096"/>
    <lineage>
        <taxon>Eukaryota</taxon>
        <taxon>Fungi</taxon>
        <taxon>Dikarya</taxon>
        <taxon>Ascomycota</taxon>
        <taxon>Pezizomycotina</taxon>
        <taxon>Eurotiomycetes</taxon>
        <taxon>Eurotiomycetidae</taxon>
        <taxon>Eurotiales</taxon>
        <taxon>Aspergillaceae</taxon>
        <taxon>Aspergillus</taxon>
        <taxon>Aspergillus subgen. Aspergillus</taxon>
    </lineage>
</organism>